<dbReference type="SUPFAM" id="SSF56112">
    <property type="entry name" value="Protein kinase-like (PK-like)"/>
    <property type="match status" value="1"/>
</dbReference>
<keyword evidence="2 5" id="KW-0547">Nucleotide-binding</keyword>
<dbReference type="GO" id="GO:0005524">
    <property type="term" value="F:ATP binding"/>
    <property type="evidence" value="ECO:0007669"/>
    <property type="project" value="UniProtKB-UniRule"/>
</dbReference>
<dbReference type="Proteomes" id="UP000008793">
    <property type="component" value="Chromosome"/>
</dbReference>
<evidence type="ECO:0000256" key="5">
    <source>
        <dbReference type="PROSITE-ProRule" id="PRU10141"/>
    </source>
</evidence>
<dbReference type="PANTHER" id="PTHR43289:SF34">
    <property type="entry name" value="SERINE_THREONINE-PROTEIN KINASE YBDM-RELATED"/>
    <property type="match status" value="1"/>
</dbReference>
<accession>D8MRA9</accession>
<dbReference type="Pfam" id="PF00069">
    <property type="entry name" value="Pkinase"/>
    <property type="match status" value="1"/>
</dbReference>
<dbReference type="Gene3D" id="1.10.510.10">
    <property type="entry name" value="Transferase(Phosphotransferase) domain 1"/>
    <property type="match status" value="1"/>
</dbReference>
<keyword evidence="4 5" id="KW-0067">ATP-binding</keyword>
<evidence type="ECO:0000256" key="6">
    <source>
        <dbReference type="SAM" id="Phobius"/>
    </source>
</evidence>
<dbReference type="HOGENOM" id="CLU_572046_0_0_6"/>
<evidence type="ECO:0000256" key="1">
    <source>
        <dbReference type="ARBA" id="ARBA00022679"/>
    </source>
</evidence>
<evidence type="ECO:0000313" key="8">
    <source>
        <dbReference type="EMBL" id="CAX59366.1"/>
    </source>
</evidence>
<keyword evidence="6" id="KW-0812">Transmembrane</keyword>
<reference evidence="8 9" key="1">
    <citation type="journal article" date="2010" name="BMC Genomics">
        <title>Genome comparison of the epiphytic bacteria Erwinia billingiae and E. tasmaniensis with the pear pathogen E. pyrifoliae.</title>
        <authorList>
            <person name="Kube M."/>
            <person name="Migdoll A.M."/>
            <person name="Gehring I."/>
            <person name="Heitmann K."/>
            <person name="Mayer Y."/>
            <person name="Kuhl H."/>
            <person name="Knaust F."/>
            <person name="Geider K."/>
            <person name="Reinhardt R."/>
        </authorList>
    </citation>
    <scope>NUCLEOTIDE SEQUENCE [LARGE SCALE GENOMIC DNA]</scope>
    <source>
        <strain evidence="8 9">Eb661</strain>
    </source>
</reference>
<name>D8MRA9_ERWBE</name>
<dbReference type="RefSeq" id="WP_013201858.1">
    <property type="nucleotide sequence ID" value="NC_014306.1"/>
</dbReference>
<dbReference type="GeneID" id="90511856"/>
<dbReference type="Gene3D" id="3.30.200.20">
    <property type="entry name" value="Phosphorylase Kinase, domain 1"/>
    <property type="match status" value="1"/>
</dbReference>
<keyword evidence="3 8" id="KW-0418">Kinase</keyword>
<dbReference type="GO" id="GO:0004674">
    <property type="term" value="F:protein serine/threonine kinase activity"/>
    <property type="evidence" value="ECO:0007669"/>
    <property type="project" value="UniProtKB-KW"/>
</dbReference>
<protein>
    <submittedName>
        <fullName evidence="8">Serine/threonine protein kinase</fullName>
    </submittedName>
</protein>
<keyword evidence="8" id="KW-0723">Serine/threonine-protein kinase</keyword>
<feature type="domain" description="Protein kinase" evidence="7">
    <location>
        <begin position="23"/>
        <end position="297"/>
    </location>
</feature>
<dbReference type="CDD" id="cd14014">
    <property type="entry name" value="STKc_PknB_like"/>
    <property type="match status" value="1"/>
</dbReference>
<sequence length="481" mass="51922">MSANEKTKTVPNALPAGHRFNEFEIKEVIGGGGFGIVYRAWDHLLERTIAIKEYLPISLASRGDDLTIVLRGERYQKLFNAGLNSFIQEARLLARFNHPGLLHVLRFWEENGTAYMGTLYYSGMTLKEWQQGSPESVTDGWIRQLLPPLFGAIDTIHRGGYLHRDISLDNIQIQDNQLPVLLDFGSARKEIGNLSDETEIMLKPGYAPIEQYSEESDSEQGPWTDIYALGAVLHTLVTGNPPPVSVVRCIEDRYQPLTQLRPEGFSLSLLNAIDQSLAMKPQDRPQSIDALAALIELPVSTVEQLVTAVTQISEPAPEPSVEPEPLPEPVMIAVNPTAGSAEIVSPRSSRKLSKPLAVLSAVALVAVVGLVVMLNRGGDKTVEHPAAAATADATAPVASAAPPVAAQNTGPMLATVYLKLTAGETVLLNGTPMDVKPNNNGYASLNLAAGSYKIEVHSGTAVHSQQLDINKAGTWLINPGV</sequence>
<proteinExistence type="predicted"/>
<dbReference type="AlphaFoldDB" id="D8MRA9"/>
<keyword evidence="1" id="KW-0808">Transferase</keyword>
<keyword evidence="6" id="KW-1133">Transmembrane helix</keyword>
<dbReference type="InterPro" id="IPR000719">
    <property type="entry name" value="Prot_kinase_dom"/>
</dbReference>
<evidence type="ECO:0000256" key="4">
    <source>
        <dbReference type="ARBA" id="ARBA00022840"/>
    </source>
</evidence>
<evidence type="ECO:0000256" key="3">
    <source>
        <dbReference type="ARBA" id="ARBA00022777"/>
    </source>
</evidence>
<keyword evidence="6" id="KW-0472">Membrane</keyword>
<feature type="binding site" evidence="5">
    <location>
        <position position="52"/>
    </location>
    <ligand>
        <name>ATP</name>
        <dbReference type="ChEBI" id="CHEBI:30616"/>
    </ligand>
</feature>
<dbReference type="SMART" id="SM00220">
    <property type="entry name" value="S_TKc"/>
    <property type="match status" value="1"/>
</dbReference>
<evidence type="ECO:0000259" key="7">
    <source>
        <dbReference type="PROSITE" id="PS50011"/>
    </source>
</evidence>
<feature type="transmembrane region" description="Helical" evidence="6">
    <location>
        <begin position="356"/>
        <end position="374"/>
    </location>
</feature>
<dbReference type="STRING" id="634500.EbC_18350"/>
<organism evidence="9">
    <name type="scientific">Erwinia billingiae (strain Eb661)</name>
    <dbReference type="NCBI Taxonomy" id="634500"/>
    <lineage>
        <taxon>Bacteria</taxon>
        <taxon>Pseudomonadati</taxon>
        <taxon>Pseudomonadota</taxon>
        <taxon>Gammaproteobacteria</taxon>
        <taxon>Enterobacterales</taxon>
        <taxon>Erwiniaceae</taxon>
        <taxon>Erwinia</taxon>
    </lineage>
</organism>
<dbReference type="InterPro" id="IPR011009">
    <property type="entry name" value="Kinase-like_dom_sf"/>
</dbReference>
<dbReference type="PROSITE" id="PS50011">
    <property type="entry name" value="PROTEIN_KINASE_DOM"/>
    <property type="match status" value="1"/>
</dbReference>
<dbReference type="KEGG" id="ebi:EbC_18350"/>
<gene>
    <name evidence="8" type="ordered locus">EbC_18350</name>
</gene>
<evidence type="ECO:0000256" key="2">
    <source>
        <dbReference type="ARBA" id="ARBA00022741"/>
    </source>
</evidence>
<dbReference type="EMBL" id="FP236843">
    <property type="protein sequence ID" value="CAX59366.1"/>
    <property type="molecule type" value="Genomic_DNA"/>
</dbReference>
<dbReference type="PANTHER" id="PTHR43289">
    <property type="entry name" value="MITOGEN-ACTIVATED PROTEIN KINASE KINASE KINASE 20-RELATED"/>
    <property type="match status" value="1"/>
</dbReference>
<dbReference type="InterPro" id="IPR017441">
    <property type="entry name" value="Protein_kinase_ATP_BS"/>
</dbReference>
<keyword evidence="9" id="KW-1185">Reference proteome</keyword>
<dbReference type="eggNOG" id="COG0515">
    <property type="taxonomic scope" value="Bacteria"/>
</dbReference>
<dbReference type="PROSITE" id="PS00107">
    <property type="entry name" value="PROTEIN_KINASE_ATP"/>
    <property type="match status" value="1"/>
</dbReference>
<evidence type="ECO:0000313" key="9">
    <source>
        <dbReference type="Proteomes" id="UP000008793"/>
    </source>
</evidence>